<keyword evidence="2" id="KW-0472">Membrane</keyword>
<dbReference type="EMBL" id="JANBVO010000006">
    <property type="protein sequence ID" value="KAJ9151285.1"/>
    <property type="molecule type" value="Genomic_DNA"/>
</dbReference>
<protein>
    <submittedName>
        <fullName evidence="4">Soluble quino protein glucose dehydrogenase</fullName>
    </submittedName>
</protein>
<evidence type="ECO:0000313" key="5">
    <source>
        <dbReference type="Proteomes" id="UP001174694"/>
    </source>
</evidence>
<reference evidence="4" key="1">
    <citation type="submission" date="2022-07" db="EMBL/GenBank/DDBJ databases">
        <title>Fungi with potential for degradation of polypropylene.</title>
        <authorList>
            <person name="Gostincar C."/>
        </authorList>
    </citation>
    <scope>NUCLEOTIDE SEQUENCE</scope>
    <source>
        <strain evidence="4">EXF-13308</strain>
    </source>
</reference>
<keyword evidence="2" id="KW-1133">Transmembrane helix</keyword>
<proteinExistence type="predicted"/>
<feature type="transmembrane region" description="Helical" evidence="2">
    <location>
        <begin position="478"/>
        <end position="502"/>
    </location>
</feature>
<comment type="caution">
    <text evidence="4">The sequence shown here is derived from an EMBL/GenBank/DDBJ whole genome shotgun (WGS) entry which is preliminary data.</text>
</comment>
<dbReference type="Proteomes" id="UP001174694">
    <property type="component" value="Unassembled WGS sequence"/>
</dbReference>
<dbReference type="PANTHER" id="PTHR47572:SF4">
    <property type="entry name" value="LACTONASE DRP35"/>
    <property type="match status" value="1"/>
</dbReference>
<feature type="region of interest" description="Disordered" evidence="1">
    <location>
        <begin position="442"/>
        <end position="473"/>
    </location>
</feature>
<gene>
    <name evidence="4" type="ORF">NKR23_g3226</name>
</gene>
<evidence type="ECO:0000313" key="4">
    <source>
        <dbReference type="EMBL" id="KAJ9151285.1"/>
    </source>
</evidence>
<sequence length="503" mass="53008">MVRFVSQAASVAWMYAVGYFAQTTTSSTSTRSAASSCPTVLDPRYGRPVVGSGWTAQVIANGLTRPRGIMFDQAGALLIVNQASGIVYMTFNDYGGTCLTVNSSKTLIDNDDLNHSLEMSSDGRTLYASTSDSVYAWQYDAAGGTVNGENVTLITNMSNTDHVSRTLLLSRKANDTLLVSRGSSENMDFEAQQISSGHSQIKAFNLSSVPADRPYDYPSEGLLLGWGLRNSVGVAEHPVTGGIYSVENSADQIQRDGTDIHEDDPGEEMNFHGFLNGSTDYHGANYGYPDCFALWGTDIPSVGSLQVGDQFALNPDTTLNDTTCAESYIAPRLTFQAHTAPLDIKFTPDGGTAYVSFHGSWNRDDPVGYSLASVSFADGEPVDPPTSTTAAVEILSNGDLTECPGSCFRPVGIALDGQGRVFMSSDATGEIYVLQRGEMTATGGGDGSSSSSASGTLVTSSTPTTSPNVAPRSTRSRIGAAALVWTFLAVALSIVGGAFLVAA</sequence>
<feature type="domain" description="Pyrroloquinoline quinone-dependent pyranose dehydrogenase beta-propeller" evidence="3">
    <location>
        <begin position="49"/>
        <end position="436"/>
    </location>
</feature>
<accession>A0AA38RNC5</accession>
<dbReference type="Gene3D" id="2.120.10.30">
    <property type="entry name" value="TolB, C-terminal domain"/>
    <property type="match status" value="1"/>
</dbReference>
<dbReference type="PANTHER" id="PTHR47572">
    <property type="entry name" value="LIPOPROTEIN-RELATED"/>
    <property type="match status" value="1"/>
</dbReference>
<dbReference type="Pfam" id="PF22807">
    <property type="entry name" value="TrAA12"/>
    <property type="match status" value="1"/>
</dbReference>
<dbReference type="SUPFAM" id="SSF50952">
    <property type="entry name" value="Soluble quinoprotein glucose dehydrogenase"/>
    <property type="match status" value="1"/>
</dbReference>
<dbReference type="InterPro" id="IPR051262">
    <property type="entry name" value="SMP-30/CGR1_Lactonase"/>
</dbReference>
<dbReference type="InterPro" id="IPR011042">
    <property type="entry name" value="6-blade_b-propeller_TolB-like"/>
</dbReference>
<dbReference type="InterPro" id="IPR054539">
    <property type="entry name" value="Beta-prop_PDH"/>
</dbReference>
<dbReference type="AlphaFoldDB" id="A0AA38RNC5"/>
<dbReference type="InterPro" id="IPR011041">
    <property type="entry name" value="Quinoprot_gluc/sorb_DH_b-prop"/>
</dbReference>
<keyword evidence="5" id="KW-1185">Reference proteome</keyword>
<keyword evidence="2" id="KW-0812">Transmembrane</keyword>
<evidence type="ECO:0000256" key="1">
    <source>
        <dbReference type="SAM" id="MobiDB-lite"/>
    </source>
</evidence>
<feature type="compositionally biased region" description="Low complexity" evidence="1">
    <location>
        <begin position="448"/>
        <end position="467"/>
    </location>
</feature>
<evidence type="ECO:0000259" key="3">
    <source>
        <dbReference type="Pfam" id="PF22807"/>
    </source>
</evidence>
<organism evidence="4 5">
    <name type="scientific">Pleurostoma richardsiae</name>
    <dbReference type="NCBI Taxonomy" id="41990"/>
    <lineage>
        <taxon>Eukaryota</taxon>
        <taxon>Fungi</taxon>
        <taxon>Dikarya</taxon>
        <taxon>Ascomycota</taxon>
        <taxon>Pezizomycotina</taxon>
        <taxon>Sordariomycetes</taxon>
        <taxon>Sordariomycetidae</taxon>
        <taxon>Calosphaeriales</taxon>
        <taxon>Pleurostomataceae</taxon>
        <taxon>Pleurostoma</taxon>
    </lineage>
</organism>
<name>A0AA38RNC5_9PEZI</name>
<evidence type="ECO:0000256" key="2">
    <source>
        <dbReference type="SAM" id="Phobius"/>
    </source>
</evidence>